<dbReference type="SUPFAM" id="SSF53850">
    <property type="entry name" value="Periplasmic binding protein-like II"/>
    <property type="match status" value="1"/>
</dbReference>
<dbReference type="Pfam" id="PF13343">
    <property type="entry name" value="SBP_bac_6"/>
    <property type="match status" value="1"/>
</dbReference>
<evidence type="ECO:0000256" key="1">
    <source>
        <dbReference type="ARBA" id="ARBA00022729"/>
    </source>
</evidence>
<reference evidence="2 3" key="1">
    <citation type="submission" date="2016-01" db="EMBL/GenBank/DDBJ databases">
        <authorList>
            <person name="Oliw E.H."/>
        </authorList>
    </citation>
    <scope>NUCLEOTIDE SEQUENCE [LARGE SCALE GENOMIC DNA]</scope>
    <source>
        <strain evidence="2">LMG 27134</strain>
    </source>
</reference>
<organism evidence="2 3">
    <name type="scientific">Caballeronia udeis</name>
    <dbReference type="NCBI Taxonomy" id="1232866"/>
    <lineage>
        <taxon>Bacteria</taxon>
        <taxon>Pseudomonadati</taxon>
        <taxon>Pseudomonadota</taxon>
        <taxon>Betaproteobacteria</taxon>
        <taxon>Burkholderiales</taxon>
        <taxon>Burkholderiaceae</taxon>
        <taxon>Caballeronia</taxon>
    </lineage>
</organism>
<evidence type="ECO:0000313" key="2">
    <source>
        <dbReference type="EMBL" id="SAL36749.1"/>
    </source>
</evidence>
<keyword evidence="1" id="KW-0732">Signal</keyword>
<dbReference type="EMBL" id="FCOK02000021">
    <property type="protein sequence ID" value="SAL36749.1"/>
    <property type="molecule type" value="Genomic_DNA"/>
</dbReference>
<dbReference type="PANTHER" id="PTHR30006:SF2">
    <property type="entry name" value="ABC TRANSPORTER SUBSTRATE-BINDING PROTEIN"/>
    <property type="match status" value="1"/>
</dbReference>
<dbReference type="GO" id="GO:0030288">
    <property type="term" value="C:outer membrane-bounded periplasmic space"/>
    <property type="evidence" value="ECO:0007669"/>
    <property type="project" value="TreeGrafter"/>
</dbReference>
<dbReference type="InterPro" id="IPR006311">
    <property type="entry name" value="TAT_signal"/>
</dbReference>
<dbReference type="OrthoDB" id="305758at2"/>
<dbReference type="GO" id="GO:0015888">
    <property type="term" value="P:thiamine transport"/>
    <property type="evidence" value="ECO:0007669"/>
    <property type="project" value="TreeGrafter"/>
</dbReference>
<dbReference type="AlphaFoldDB" id="A0A158GYS6"/>
<dbReference type="PROSITE" id="PS51318">
    <property type="entry name" value="TAT"/>
    <property type="match status" value="1"/>
</dbReference>
<dbReference type="GO" id="GO:0030975">
    <property type="term" value="F:thiamine binding"/>
    <property type="evidence" value="ECO:0007669"/>
    <property type="project" value="TreeGrafter"/>
</dbReference>
<sequence length="353" mass="37705">MSKIDLDRRRIVQALGALGAVGLPLSGVIGNAYAAESLAATTFPGAWEESHRKILLPAFRKATGQSATLTASQAVDTLTKLTGARANPPFDVVMMDEGPYLIGVSQGLFEPMPTSKVPNLADLPAKFIDPKGLGAYTSGQVYGIAYNTEKIKQAPTSWNDLLKPQFKGRVGLVGLDSTLGLVWMVALAKMLGGDEAHMDPAFDFVRRLMPNVGAVAANPGALGTLFQQGQIDISCHYINNVESLKAKGVPVALARPASNWGLVRSTMNIVKNTKMADLAAAYINTALSVEVQQQMTAAPYFVAPTNTKVPFGGALAQIAQSSSELESFVQVDWAKLNPLRAGYIDRFNREVKV</sequence>
<evidence type="ECO:0000313" key="3">
    <source>
        <dbReference type="Proteomes" id="UP000054683"/>
    </source>
</evidence>
<gene>
    <name evidence="2" type="ORF">AWB69_03545</name>
</gene>
<dbReference type="RefSeq" id="WP_062086820.1">
    <property type="nucleotide sequence ID" value="NZ_FCOK02000021.1"/>
</dbReference>
<dbReference type="Proteomes" id="UP000054683">
    <property type="component" value="Unassembled WGS sequence"/>
</dbReference>
<accession>A0A158GYS6</accession>
<dbReference type="GO" id="GO:0030976">
    <property type="term" value="F:thiamine pyrophosphate binding"/>
    <property type="evidence" value="ECO:0007669"/>
    <property type="project" value="TreeGrafter"/>
</dbReference>
<name>A0A158GYS6_9BURK</name>
<dbReference type="PANTHER" id="PTHR30006">
    <property type="entry name" value="THIAMINE-BINDING PERIPLASMIC PROTEIN-RELATED"/>
    <property type="match status" value="1"/>
</dbReference>
<proteinExistence type="predicted"/>
<dbReference type="Gene3D" id="3.40.190.10">
    <property type="entry name" value="Periplasmic binding protein-like II"/>
    <property type="match status" value="2"/>
</dbReference>
<protein>
    <submittedName>
        <fullName evidence="2">Extracellular solute-binding protein</fullName>
    </submittedName>
</protein>